<gene>
    <name evidence="2" type="ORF">JCM19296_3353</name>
</gene>
<dbReference type="AlphaFoldDB" id="A0A081DFP8"/>
<evidence type="ECO:0000313" key="3">
    <source>
        <dbReference type="Proteomes" id="UP000028980"/>
    </source>
</evidence>
<dbReference type="Gene3D" id="2.30.30.40">
    <property type="entry name" value="SH3 Domains"/>
    <property type="match status" value="1"/>
</dbReference>
<organism evidence="2 3">
    <name type="scientific">Nonlabens ulvanivorans</name>
    <name type="common">Persicivirga ulvanivorans</name>
    <dbReference type="NCBI Taxonomy" id="906888"/>
    <lineage>
        <taxon>Bacteria</taxon>
        <taxon>Pseudomonadati</taxon>
        <taxon>Bacteroidota</taxon>
        <taxon>Flavobacteriia</taxon>
        <taxon>Flavobacteriales</taxon>
        <taxon>Flavobacteriaceae</taxon>
        <taxon>Nonlabens</taxon>
    </lineage>
</organism>
<dbReference type="SUPFAM" id="SSF82057">
    <property type="entry name" value="Prokaryotic SH3-related domain"/>
    <property type="match status" value="1"/>
</dbReference>
<reference evidence="2 3" key="1">
    <citation type="journal article" date="2014" name="Genome Announc.">
        <title>Draft Genome Sequences of Marine Flavobacterium Nonlabens Strains NR17, NR24, NR27, NR32, NR33, and Ara13.</title>
        <authorList>
            <person name="Nakanishi M."/>
            <person name="Meirelles P."/>
            <person name="Suzuki R."/>
            <person name="Takatani N."/>
            <person name="Mino S."/>
            <person name="Suda W."/>
            <person name="Oshima K."/>
            <person name="Hattori M."/>
            <person name="Ohkuma M."/>
            <person name="Hosokawa M."/>
            <person name="Miyashita K."/>
            <person name="Thompson F.L."/>
            <person name="Niwa A."/>
            <person name="Sawabe T."/>
            <person name="Sawabe T."/>
        </authorList>
    </citation>
    <scope>NUCLEOTIDE SEQUENCE [LARGE SCALE GENOMIC DNA]</scope>
    <source>
        <strain evidence="3">JCM19296</strain>
    </source>
</reference>
<protein>
    <submittedName>
        <fullName evidence="2">Alkylphosphonate utilization operon proteinPhnA</fullName>
    </submittedName>
</protein>
<name>A0A081DFP8_NONUL</name>
<evidence type="ECO:0000259" key="1">
    <source>
        <dbReference type="SMART" id="SM00782"/>
    </source>
</evidence>
<dbReference type="InterPro" id="IPR013988">
    <property type="entry name" value="YjdM_C"/>
</dbReference>
<accession>A0A081DFP8</accession>
<feature type="domain" description="PhnA protein N-terminal proteobacterial" evidence="1">
    <location>
        <begin position="7"/>
        <end position="59"/>
    </location>
</feature>
<dbReference type="PANTHER" id="PTHR30305:SF3">
    <property type="entry name" value="PROTEIN YJDM"/>
    <property type="match status" value="1"/>
</dbReference>
<dbReference type="Proteomes" id="UP000028980">
    <property type="component" value="Unassembled WGS sequence"/>
</dbReference>
<proteinExistence type="predicted"/>
<evidence type="ECO:0000313" key="2">
    <source>
        <dbReference type="EMBL" id="GAK77744.1"/>
    </source>
</evidence>
<dbReference type="SMART" id="SM00782">
    <property type="entry name" value="PhnA_Zn_Ribbon"/>
    <property type="match status" value="1"/>
</dbReference>
<dbReference type="PANTHER" id="PTHR30305">
    <property type="entry name" value="PROTEIN YJDM-RELATED"/>
    <property type="match status" value="1"/>
</dbReference>
<dbReference type="Pfam" id="PF03831">
    <property type="entry name" value="YjdM"/>
    <property type="match status" value="1"/>
</dbReference>
<comment type="caution">
    <text evidence="2">The sequence shown here is derived from an EMBL/GenBank/DDBJ whole genome shotgun (WGS) entry which is preliminary data.</text>
</comment>
<dbReference type="InterPro" id="IPR013991">
    <property type="entry name" value="PhnaA_N_proteobac"/>
</dbReference>
<dbReference type="EMBL" id="BBLG01000012">
    <property type="protein sequence ID" value="GAK77744.1"/>
    <property type="molecule type" value="Genomic_DNA"/>
</dbReference>
<sequence length="199" mass="22428">MSDLLKQLEDRSGNACELCSSTDTLEQKEELAVYEVPESPKNVKDISILACKVCREQLEDHSKIDVNHWRALNDSMWSTIPAVQVVVYRMLDQLKAEGWPQDLLDMMYLEDDTRNWAEEGIQRGPQIIHRDVNGNILKRGDSVVIIKDLDVKGSSLIAKRGTAVRNISLVHDNADQIEGRVGPTQVVLLTQYVKKTSGE</sequence>